<accession>A0AAD9JCM6</accession>
<evidence type="ECO:0000313" key="2">
    <source>
        <dbReference type="Proteomes" id="UP001208570"/>
    </source>
</evidence>
<sequence length="93" mass="10624">MERKYVDLSSNVAERRSAFSVYTAYRRNEAAYGHVNAGIYDVIGESGQSRMVTMETDNHDYVMSWLTKVDSERLMCEPSINALCASPGRHRRD</sequence>
<reference evidence="1" key="1">
    <citation type="journal article" date="2023" name="Mol. Biol. Evol.">
        <title>Third-Generation Sequencing Reveals the Adaptive Role of the Epigenome in Three Deep-Sea Polychaetes.</title>
        <authorList>
            <person name="Perez M."/>
            <person name="Aroh O."/>
            <person name="Sun Y."/>
            <person name="Lan Y."/>
            <person name="Juniper S.K."/>
            <person name="Young C.R."/>
            <person name="Angers B."/>
            <person name="Qian P.Y."/>
        </authorList>
    </citation>
    <scope>NUCLEOTIDE SEQUENCE</scope>
    <source>
        <strain evidence="1">P08H-3</strain>
    </source>
</reference>
<gene>
    <name evidence="1" type="ORF">LSH36_416g01002</name>
</gene>
<keyword evidence="2" id="KW-1185">Reference proteome</keyword>
<comment type="caution">
    <text evidence="1">The sequence shown here is derived from an EMBL/GenBank/DDBJ whole genome shotgun (WGS) entry which is preliminary data.</text>
</comment>
<organism evidence="1 2">
    <name type="scientific">Paralvinella palmiformis</name>
    <dbReference type="NCBI Taxonomy" id="53620"/>
    <lineage>
        <taxon>Eukaryota</taxon>
        <taxon>Metazoa</taxon>
        <taxon>Spiralia</taxon>
        <taxon>Lophotrochozoa</taxon>
        <taxon>Annelida</taxon>
        <taxon>Polychaeta</taxon>
        <taxon>Sedentaria</taxon>
        <taxon>Canalipalpata</taxon>
        <taxon>Terebellida</taxon>
        <taxon>Terebelliformia</taxon>
        <taxon>Alvinellidae</taxon>
        <taxon>Paralvinella</taxon>
    </lineage>
</organism>
<evidence type="ECO:0000313" key="1">
    <source>
        <dbReference type="EMBL" id="KAK2150238.1"/>
    </source>
</evidence>
<protein>
    <submittedName>
        <fullName evidence="1">Uncharacterized protein</fullName>
    </submittedName>
</protein>
<dbReference type="EMBL" id="JAODUP010000416">
    <property type="protein sequence ID" value="KAK2150238.1"/>
    <property type="molecule type" value="Genomic_DNA"/>
</dbReference>
<dbReference type="Proteomes" id="UP001208570">
    <property type="component" value="Unassembled WGS sequence"/>
</dbReference>
<proteinExistence type="predicted"/>
<dbReference type="AlphaFoldDB" id="A0AAD9JCM6"/>
<name>A0AAD9JCM6_9ANNE</name>